<evidence type="ECO:0000256" key="1">
    <source>
        <dbReference type="SAM" id="MobiDB-lite"/>
    </source>
</evidence>
<comment type="caution">
    <text evidence="2">The sequence shown here is derived from an EMBL/GenBank/DDBJ whole genome shotgun (WGS) entry which is preliminary data.</text>
</comment>
<dbReference type="Proteomes" id="UP001603978">
    <property type="component" value="Unassembled WGS sequence"/>
</dbReference>
<reference evidence="2 3" key="1">
    <citation type="submission" date="2024-10" db="EMBL/GenBank/DDBJ databases">
        <authorList>
            <person name="Topkara A.R."/>
            <person name="Saygin H."/>
        </authorList>
    </citation>
    <scope>NUCLEOTIDE SEQUENCE [LARGE SCALE GENOMIC DNA]</scope>
    <source>
        <strain evidence="2 3">M3C6</strain>
    </source>
</reference>
<dbReference type="RefSeq" id="WP_393172140.1">
    <property type="nucleotide sequence ID" value="NZ_JBICRM010000025.1"/>
</dbReference>
<feature type="region of interest" description="Disordered" evidence="1">
    <location>
        <begin position="1"/>
        <end position="51"/>
    </location>
</feature>
<keyword evidence="3" id="KW-1185">Reference proteome</keyword>
<protein>
    <submittedName>
        <fullName evidence="2">Uncharacterized protein</fullName>
    </submittedName>
</protein>
<sequence>MIGLGNVMHLHGDHPGTSVGEHVVDGHQRRKSPARRQVGARPCPVAAAASV</sequence>
<evidence type="ECO:0000313" key="3">
    <source>
        <dbReference type="Proteomes" id="UP001603978"/>
    </source>
</evidence>
<organism evidence="2 3">
    <name type="scientific">Nonomuraea marmarensis</name>
    <dbReference type="NCBI Taxonomy" id="3351344"/>
    <lineage>
        <taxon>Bacteria</taxon>
        <taxon>Bacillati</taxon>
        <taxon>Actinomycetota</taxon>
        <taxon>Actinomycetes</taxon>
        <taxon>Streptosporangiales</taxon>
        <taxon>Streptosporangiaceae</taxon>
        <taxon>Nonomuraea</taxon>
    </lineage>
</organism>
<evidence type="ECO:0000313" key="2">
    <source>
        <dbReference type="EMBL" id="MFG1708001.1"/>
    </source>
</evidence>
<gene>
    <name evidence="2" type="ORF">ACFLIM_32810</name>
</gene>
<name>A0ABW7AKW0_9ACTN</name>
<dbReference type="EMBL" id="JBICRM010000025">
    <property type="protein sequence ID" value="MFG1708001.1"/>
    <property type="molecule type" value="Genomic_DNA"/>
</dbReference>
<accession>A0ABW7AKW0</accession>
<proteinExistence type="predicted"/>